<evidence type="ECO:0000256" key="2">
    <source>
        <dbReference type="ARBA" id="ARBA00022737"/>
    </source>
</evidence>
<dbReference type="InterPro" id="IPR036322">
    <property type="entry name" value="WD40_repeat_dom_sf"/>
</dbReference>
<accession>A0A9P5ALW9</accession>
<evidence type="ECO:0000313" key="9">
    <source>
        <dbReference type="EMBL" id="KAF4341117.1"/>
    </source>
</evidence>
<evidence type="ECO:0000313" key="10">
    <source>
        <dbReference type="Proteomes" id="UP000730481"/>
    </source>
</evidence>
<keyword evidence="10" id="KW-1185">Reference proteome</keyword>
<proteinExistence type="inferred from homology"/>
<dbReference type="Gene3D" id="2.130.10.10">
    <property type="entry name" value="YVTN repeat-like/Quinoprotein amine dehydrogenase"/>
    <property type="match status" value="2"/>
</dbReference>
<feature type="repeat" description="WD" evidence="7">
    <location>
        <begin position="418"/>
        <end position="433"/>
    </location>
</feature>
<dbReference type="InterPro" id="IPR019775">
    <property type="entry name" value="WD40_repeat_CS"/>
</dbReference>
<protein>
    <recommendedName>
        <fullName evidence="6">ASTRA-associated protein 1</fullName>
    </recommendedName>
</protein>
<comment type="subunit">
    <text evidence="5">Component of the ASTRA chromatin remodeling machinery complex.</text>
</comment>
<evidence type="ECO:0000256" key="5">
    <source>
        <dbReference type="ARBA" id="ARBA00038749"/>
    </source>
</evidence>
<feature type="repeat" description="WD" evidence="7">
    <location>
        <begin position="12"/>
        <end position="45"/>
    </location>
</feature>
<keyword evidence="1 7" id="KW-0853">WD repeat</keyword>
<dbReference type="InterPro" id="IPR001680">
    <property type="entry name" value="WD40_rpt"/>
</dbReference>
<evidence type="ECO:0000256" key="6">
    <source>
        <dbReference type="ARBA" id="ARBA00040563"/>
    </source>
</evidence>
<comment type="function">
    <text evidence="3">Component of the ASTRA complex involved in chromatin remodeling.</text>
</comment>
<feature type="compositionally biased region" description="Low complexity" evidence="8">
    <location>
        <begin position="282"/>
        <end position="295"/>
    </location>
</feature>
<evidence type="ECO:0000256" key="8">
    <source>
        <dbReference type="SAM" id="MobiDB-lite"/>
    </source>
</evidence>
<dbReference type="SMART" id="SM00320">
    <property type="entry name" value="WD40"/>
    <property type="match status" value="5"/>
</dbReference>
<sequence>MDSSTPTPKSILRGHKSQIHTAAFIRSNERLITGDADGFVVLWDLTIMRPQAVWRAHEKALLGVRGWGDDKIITHGRDLKLIVWKIGEADEEHLSTALPVEEVATPRAQPWMLHLLEVNTLNFCAFAICSCAPGSVDSASEVFIAVPNTLHSDAIDIYQLPSQKRIHTIKAGDKTGMAMCLALLHHKDALTLIAAFENGYATVQHLESDGQWVTTYNSQAHSQPVLSLSVFNDYFITSSADSIIAKHPIPTDLFFPLEDNIQPESSERVVEVIDEEPKGKSLLSAGLKSSSSQGARPPRKGVAWKDPLKAINTKHSGQQSLDIRSDGRIFATAGWDSKVRVYSTKTMKELAVLKWHQVGCYAVAFADVKISDQAKEKNSASTDTQATGSSSTRIGSLIRTGLSVKEQRIATARKTHWIAAGAKDGKISLWDIY</sequence>
<keyword evidence="2" id="KW-0677">Repeat</keyword>
<dbReference type="Proteomes" id="UP000730481">
    <property type="component" value="Unassembled WGS sequence"/>
</dbReference>
<dbReference type="OrthoDB" id="7668193at2759"/>
<reference evidence="9" key="2">
    <citation type="submission" date="2020-02" db="EMBL/GenBank/DDBJ databases">
        <title>Identification and distribution of gene clusters putatively required for synthesis of sphingolipid metabolism inhibitors in phylogenetically diverse species of the filamentous fungus Fusarium.</title>
        <authorList>
            <person name="Kim H.-S."/>
            <person name="Busman M."/>
            <person name="Brown D.W."/>
            <person name="Divon H."/>
            <person name="Uhlig S."/>
            <person name="Proctor R.H."/>
        </authorList>
    </citation>
    <scope>NUCLEOTIDE SEQUENCE</scope>
    <source>
        <strain evidence="9">NRRL 25174</strain>
    </source>
</reference>
<dbReference type="PROSITE" id="PS50294">
    <property type="entry name" value="WD_REPEATS_REGION"/>
    <property type="match status" value="1"/>
</dbReference>
<evidence type="ECO:0000256" key="1">
    <source>
        <dbReference type="ARBA" id="ARBA00022574"/>
    </source>
</evidence>
<name>A0A9P5ALW9_9HYPO</name>
<evidence type="ECO:0000256" key="4">
    <source>
        <dbReference type="ARBA" id="ARBA00037931"/>
    </source>
</evidence>
<dbReference type="SUPFAM" id="SSF50978">
    <property type="entry name" value="WD40 repeat-like"/>
    <property type="match status" value="1"/>
</dbReference>
<evidence type="ECO:0000256" key="7">
    <source>
        <dbReference type="PROSITE-ProRule" id="PRU00221"/>
    </source>
</evidence>
<organism evidence="9 10">
    <name type="scientific">Fusarium beomiforme</name>
    <dbReference type="NCBI Taxonomy" id="44412"/>
    <lineage>
        <taxon>Eukaryota</taxon>
        <taxon>Fungi</taxon>
        <taxon>Dikarya</taxon>
        <taxon>Ascomycota</taxon>
        <taxon>Pezizomycotina</taxon>
        <taxon>Sordariomycetes</taxon>
        <taxon>Hypocreomycetidae</taxon>
        <taxon>Hypocreales</taxon>
        <taxon>Nectriaceae</taxon>
        <taxon>Fusarium</taxon>
        <taxon>Fusarium burgessii species complex</taxon>
    </lineage>
</organism>
<gene>
    <name evidence="9" type="ORF">FBEOM_4987</name>
</gene>
<dbReference type="PROSITE" id="PS50082">
    <property type="entry name" value="WD_REPEATS_2"/>
    <property type="match status" value="2"/>
</dbReference>
<dbReference type="EMBL" id="PVQB02000205">
    <property type="protein sequence ID" value="KAF4341117.1"/>
    <property type="molecule type" value="Genomic_DNA"/>
</dbReference>
<dbReference type="PANTHER" id="PTHR19854:SF1">
    <property type="entry name" value="GUANINE NUCLEOTIDE-BINDING PROTEIN SUBUNIT BETA-LIKE PROTEIN 1"/>
    <property type="match status" value="1"/>
</dbReference>
<comment type="caution">
    <text evidence="9">The sequence shown here is derived from an EMBL/GenBank/DDBJ whole genome shotgun (WGS) entry which is preliminary data.</text>
</comment>
<dbReference type="PROSITE" id="PS00678">
    <property type="entry name" value="WD_REPEATS_1"/>
    <property type="match status" value="2"/>
</dbReference>
<dbReference type="AlphaFoldDB" id="A0A9P5ALW9"/>
<dbReference type="Pfam" id="PF00400">
    <property type="entry name" value="WD40"/>
    <property type="match status" value="2"/>
</dbReference>
<dbReference type="PANTHER" id="PTHR19854">
    <property type="entry name" value="TRANSDUCIN BETA-LIKE 3"/>
    <property type="match status" value="1"/>
</dbReference>
<reference evidence="9" key="1">
    <citation type="journal article" date="2017" name="Mycologia">
        <title>Fusarium algeriense, sp. nov., a novel toxigenic crown rot pathogen of durum wheat from Algeria is nested in the Fusarium burgessii species complex.</title>
        <authorList>
            <person name="Laraba I."/>
            <person name="Keddad A."/>
            <person name="Boureghda H."/>
            <person name="Abdallah N."/>
            <person name="Vaughan M.M."/>
            <person name="Proctor R.H."/>
            <person name="Busman M."/>
            <person name="O'Donnell K."/>
        </authorList>
    </citation>
    <scope>NUCLEOTIDE SEQUENCE</scope>
    <source>
        <strain evidence="9">NRRL 25174</strain>
    </source>
</reference>
<evidence type="ECO:0000256" key="3">
    <source>
        <dbReference type="ARBA" id="ARBA00037338"/>
    </source>
</evidence>
<comment type="similarity">
    <text evidence="4">Belongs to the WD repeat ASA1 family.</text>
</comment>
<dbReference type="InterPro" id="IPR015943">
    <property type="entry name" value="WD40/YVTN_repeat-like_dom_sf"/>
</dbReference>
<feature type="region of interest" description="Disordered" evidence="8">
    <location>
        <begin position="282"/>
        <end position="302"/>
    </location>
</feature>